<dbReference type="OMA" id="RWAFSHK"/>
<dbReference type="CDD" id="cd05251">
    <property type="entry name" value="NmrA_like_SDR_a"/>
    <property type="match status" value="1"/>
</dbReference>
<dbReference type="GeneID" id="10099237"/>
<sequence>MPFEKPIVVVTGATGGQGGSVIDALLESGRYQIRAVLRNLTPAKTQPLRDRGVEIVHGDLNDEASLVEAFRGAHAIFAVTDFFEPFMKYGPQEAEKRELAQAKNLAKAAAETSGLSHYIWSTLPSSATLSQGKYHTPHFESKASVDEYILKQFPDLAAKTTFLWVAYYASNLTFPLFTPSLLKTSGKYAWVQPVGPSTPITTIGDHRKNVGIFVEAVLRQPALTRGRYVHAEVETLTNGELLERWGKVTGKPTSYVPSTLEAYNQLFPAWGLEMGVMLQFWEAVGEASWRKPGVMLLRKDDLGIDTAHLTGLDTAFAQIDWNQHNPEIDWFPVSTVRWAFSHKRSKPGRTSDTITLLSLVAYYPFAIASTSKMTPLQQPFTSPSLTLNHRVVLAPMTRMRSSDITAIPNASSATYYAERTTQGSLLISEGTVIHPRGKGFPNTPGLWTHEQALAWKPITDAVHERGGIFFVQLWHVGRVSVPSQIGGLAPLSSTSAHLPGMHMLFGDKNGTEPYVESHAMTGKDIKEVVDAFAHAARLAVGIAGFDGVEIHGANGYLLDSFVHDNINTRNDEYGGPAIEARLKFPLEVVDAVTQAIGNHRTAIRLAPYHVLQETHDSDRLATFSAFSRSLEERKLAYVHVVEPRYDQLSNEGAFSGSINRENSAESISSALSVSIWPFRRLLKNTPLIGAGGYDAESANEAIAEGRIDLAAFGRYFTSNPDLPERLFRGLPLSRYHRPTFYTSGLEGYLGWPRWGNSLNGEEEVAKPYLKP</sequence>
<evidence type="ECO:0000313" key="3">
    <source>
        <dbReference type="EMBL" id="BAE57455.1"/>
    </source>
</evidence>
<dbReference type="Gene3D" id="3.90.25.10">
    <property type="entry name" value="UDP-galactose 4-epimerase, domain 1"/>
    <property type="match status" value="1"/>
</dbReference>
<dbReference type="HOGENOM" id="CLU_362453_0_0_1"/>
<feature type="domain" description="NmrA-like" evidence="2">
    <location>
        <begin position="6"/>
        <end position="285"/>
    </location>
</feature>
<feature type="domain" description="NADH:flavin oxidoreductase/NADH oxidase N-terminal" evidence="1">
    <location>
        <begin position="376"/>
        <end position="732"/>
    </location>
</feature>
<evidence type="ECO:0000313" key="4">
    <source>
        <dbReference type="Proteomes" id="UP000006564"/>
    </source>
</evidence>
<name>Q2ULW0_ASPOR</name>
<keyword evidence="4" id="KW-1185">Reference proteome</keyword>
<dbReference type="Gene3D" id="3.40.50.720">
    <property type="entry name" value="NAD(P)-binding Rossmann-like Domain"/>
    <property type="match status" value="1"/>
</dbReference>
<protein>
    <submittedName>
        <fullName evidence="3">DNA, SC003</fullName>
    </submittedName>
</protein>
<evidence type="ECO:0000259" key="2">
    <source>
        <dbReference type="Pfam" id="PF05368"/>
    </source>
</evidence>
<dbReference type="SUPFAM" id="SSF51395">
    <property type="entry name" value="FMN-linked oxidoreductases"/>
    <property type="match status" value="1"/>
</dbReference>
<dbReference type="PANTHER" id="PTHR22893:SF91">
    <property type="entry name" value="NADPH DEHYDROGENASE 2-RELATED"/>
    <property type="match status" value="1"/>
</dbReference>
<dbReference type="Pfam" id="PF00724">
    <property type="entry name" value="Oxidored_FMN"/>
    <property type="match status" value="1"/>
</dbReference>
<accession>Q2ULW0</accession>
<dbReference type="InterPro" id="IPR008030">
    <property type="entry name" value="NmrA-like"/>
</dbReference>
<organism evidence="3 4">
    <name type="scientific">Aspergillus oryzae (strain ATCC 42149 / RIB 40)</name>
    <name type="common">Yellow koji mold</name>
    <dbReference type="NCBI Taxonomy" id="510516"/>
    <lineage>
        <taxon>Eukaryota</taxon>
        <taxon>Fungi</taxon>
        <taxon>Dikarya</taxon>
        <taxon>Ascomycota</taxon>
        <taxon>Pezizomycotina</taxon>
        <taxon>Eurotiomycetes</taxon>
        <taxon>Eurotiomycetidae</taxon>
        <taxon>Eurotiales</taxon>
        <taxon>Aspergillaceae</taxon>
        <taxon>Aspergillus</taxon>
        <taxon>Aspergillus subgen. Circumdati</taxon>
    </lineage>
</organism>
<dbReference type="SUPFAM" id="SSF51735">
    <property type="entry name" value="NAD(P)-binding Rossmann-fold domains"/>
    <property type="match status" value="1"/>
</dbReference>
<dbReference type="InterPro" id="IPR045247">
    <property type="entry name" value="Oye-like"/>
</dbReference>
<dbReference type="PANTHER" id="PTHR22893">
    <property type="entry name" value="NADH OXIDOREDUCTASE-RELATED"/>
    <property type="match status" value="1"/>
</dbReference>
<dbReference type="Pfam" id="PF05368">
    <property type="entry name" value="NmrA"/>
    <property type="match status" value="1"/>
</dbReference>
<dbReference type="InterPro" id="IPR013785">
    <property type="entry name" value="Aldolase_TIM"/>
</dbReference>
<dbReference type="Gene3D" id="3.20.20.70">
    <property type="entry name" value="Aldolase class I"/>
    <property type="match status" value="1"/>
</dbReference>
<gene>
    <name evidence="3" type="ORF">AO090003000247</name>
</gene>
<proteinExistence type="predicted"/>
<dbReference type="CDD" id="cd02933">
    <property type="entry name" value="OYE_like_FMN"/>
    <property type="match status" value="1"/>
</dbReference>
<dbReference type="EMBL" id="AP007155">
    <property type="protein sequence ID" value="BAE57455.1"/>
    <property type="molecule type" value="Genomic_DNA"/>
</dbReference>
<dbReference type="InterPro" id="IPR036291">
    <property type="entry name" value="NAD(P)-bd_dom_sf"/>
</dbReference>
<dbReference type="EMBL" id="BA000050">
    <property type="protein sequence ID" value="BAE57455.1"/>
    <property type="molecule type" value="Genomic_DNA"/>
</dbReference>
<dbReference type="KEGG" id="aor:AO090003000247"/>
<dbReference type="InterPro" id="IPR001155">
    <property type="entry name" value="OxRdtase_FMN_N"/>
</dbReference>
<dbReference type="RefSeq" id="XP_023089884.1">
    <property type="nucleotide sequence ID" value="XM_023234798.1"/>
</dbReference>
<reference evidence="3 4" key="1">
    <citation type="journal article" date="2005" name="Nature">
        <title>Genome sequencing and analysis of Aspergillus oryzae.</title>
        <authorList>
            <person name="Machida M."/>
            <person name="Asai K."/>
            <person name="Sano M."/>
            <person name="Tanaka T."/>
            <person name="Kumagai T."/>
            <person name="Terai G."/>
            <person name="Kusumoto K."/>
            <person name="Arima T."/>
            <person name="Akita O."/>
            <person name="Kashiwagi Y."/>
            <person name="Abe K."/>
            <person name="Gomi K."/>
            <person name="Horiuchi H."/>
            <person name="Kitamoto K."/>
            <person name="Kobayashi T."/>
            <person name="Takeuchi M."/>
            <person name="Denning D.W."/>
            <person name="Galagan J.E."/>
            <person name="Nierman W.C."/>
            <person name="Yu J."/>
            <person name="Archer D.B."/>
            <person name="Bennett J.W."/>
            <person name="Bhatnagar D."/>
            <person name="Cleveland T.E."/>
            <person name="Fedorova N.D."/>
            <person name="Gotoh O."/>
            <person name="Horikawa H."/>
            <person name="Hosoyama A."/>
            <person name="Ichinomiya M."/>
            <person name="Igarashi R."/>
            <person name="Iwashita K."/>
            <person name="Juvvadi P.R."/>
            <person name="Kato M."/>
            <person name="Kato Y."/>
            <person name="Kin T."/>
            <person name="Kokubun A."/>
            <person name="Maeda H."/>
            <person name="Maeyama N."/>
            <person name="Maruyama J."/>
            <person name="Nagasaki H."/>
            <person name="Nakajima T."/>
            <person name="Oda K."/>
            <person name="Okada K."/>
            <person name="Paulsen I."/>
            <person name="Sakamoto K."/>
            <person name="Sawano T."/>
            <person name="Takahashi M."/>
            <person name="Takase K."/>
            <person name="Terabayashi Y."/>
            <person name="Wortman J."/>
            <person name="Yamada O."/>
            <person name="Yamagata Y."/>
            <person name="Anazawa H."/>
            <person name="Hata Y."/>
            <person name="Koide Y."/>
            <person name="Komori T."/>
            <person name="Koyama Y."/>
            <person name="Minetoki T."/>
            <person name="Suharnan S."/>
            <person name="Tanaka A."/>
            <person name="Isono K."/>
            <person name="Kuhara S."/>
            <person name="Ogasawara N."/>
            <person name="Kikuchi H."/>
        </authorList>
    </citation>
    <scope>NUCLEOTIDE SEQUENCE [LARGE SCALE GENOMIC DNA]</scope>
    <source>
        <strain evidence="4">ATCC 42149 / RIB 40</strain>
    </source>
</reference>
<dbReference type="Proteomes" id="UP000006564">
    <property type="component" value="Chromosome 2"/>
</dbReference>
<evidence type="ECO:0000259" key="1">
    <source>
        <dbReference type="Pfam" id="PF00724"/>
    </source>
</evidence>
<dbReference type="AlphaFoldDB" id="Q2ULW0"/>
<dbReference type="VEuPathDB" id="FungiDB:AO090003000247"/>
<dbReference type="GO" id="GO:0010181">
    <property type="term" value="F:FMN binding"/>
    <property type="evidence" value="ECO:0007669"/>
    <property type="project" value="InterPro"/>
</dbReference>
<dbReference type="GO" id="GO:0016491">
    <property type="term" value="F:oxidoreductase activity"/>
    <property type="evidence" value="ECO:0007669"/>
    <property type="project" value="InterPro"/>
</dbReference>